<sequence length="115" mass="11759">MTLLVCATAVGLAWPTGVGQKLEPLLATTVLWFAFASILIGLFGMDVESTSSKTVWTACLLAGTACMAIAQIAAVASSRKYTRKIGGNLAKPACNDGVGSTPLQGASDAIGDILR</sequence>
<dbReference type="Proteomes" id="UP001501257">
    <property type="component" value="Unassembled WGS sequence"/>
</dbReference>
<evidence type="ECO:0000313" key="3">
    <source>
        <dbReference type="Proteomes" id="UP001501257"/>
    </source>
</evidence>
<keyword evidence="3" id="KW-1185">Reference proteome</keyword>
<proteinExistence type="predicted"/>
<protein>
    <submittedName>
        <fullName evidence="2">Uncharacterized protein</fullName>
    </submittedName>
</protein>
<keyword evidence="1" id="KW-0472">Membrane</keyword>
<keyword evidence="1" id="KW-0812">Transmembrane</keyword>
<reference evidence="3" key="1">
    <citation type="journal article" date="2019" name="Int. J. Syst. Evol. Microbiol.">
        <title>The Global Catalogue of Microorganisms (GCM) 10K type strain sequencing project: providing services to taxonomists for standard genome sequencing and annotation.</title>
        <authorList>
            <consortium name="The Broad Institute Genomics Platform"/>
            <consortium name="The Broad Institute Genome Sequencing Center for Infectious Disease"/>
            <person name="Wu L."/>
            <person name="Ma J."/>
        </authorList>
    </citation>
    <scope>NUCLEOTIDE SEQUENCE [LARGE SCALE GENOMIC DNA]</scope>
    <source>
        <strain evidence="3">JCM 18952</strain>
    </source>
</reference>
<accession>A0ABP9TL85</accession>
<gene>
    <name evidence="2" type="ORF">GCM10025778_17190</name>
</gene>
<organism evidence="2 3">
    <name type="scientific">Paeniglutamicibacter antarcticus</name>
    <dbReference type="NCBI Taxonomy" id="494023"/>
    <lineage>
        <taxon>Bacteria</taxon>
        <taxon>Bacillati</taxon>
        <taxon>Actinomycetota</taxon>
        <taxon>Actinomycetes</taxon>
        <taxon>Micrococcales</taxon>
        <taxon>Micrococcaceae</taxon>
        <taxon>Paeniglutamicibacter</taxon>
    </lineage>
</organism>
<dbReference type="EMBL" id="BAABLK010000027">
    <property type="protein sequence ID" value="GAA5227186.1"/>
    <property type="molecule type" value="Genomic_DNA"/>
</dbReference>
<evidence type="ECO:0000313" key="2">
    <source>
        <dbReference type="EMBL" id="GAA5227186.1"/>
    </source>
</evidence>
<keyword evidence="1" id="KW-1133">Transmembrane helix</keyword>
<feature type="transmembrane region" description="Helical" evidence="1">
    <location>
        <begin position="25"/>
        <end position="43"/>
    </location>
</feature>
<name>A0ABP9TL85_9MICC</name>
<feature type="transmembrane region" description="Helical" evidence="1">
    <location>
        <begin position="55"/>
        <end position="76"/>
    </location>
</feature>
<evidence type="ECO:0000256" key="1">
    <source>
        <dbReference type="SAM" id="Phobius"/>
    </source>
</evidence>
<comment type="caution">
    <text evidence="2">The sequence shown here is derived from an EMBL/GenBank/DDBJ whole genome shotgun (WGS) entry which is preliminary data.</text>
</comment>